<evidence type="ECO:0000313" key="2">
    <source>
        <dbReference type="Proteomes" id="UP001062846"/>
    </source>
</evidence>
<accession>A0ACC0LZZ8</accession>
<name>A0ACC0LZZ8_RHOML</name>
<dbReference type="EMBL" id="CM046397">
    <property type="protein sequence ID" value="KAI8534265.1"/>
    <property type="molecule type" value="Genomic_DNA"/>
</dbReference>
<keyword evidence="2" id="KW-1185">Reference proteome</keyword>
<evidence type="ECO:0000313" key="1">
    <source>
        <dbReference type="EMBL" id="KAI8534265.1"/>
    </source>
</evidence>
<gene>
    <name evidence="1" type="ORF">RHMOL_Rhmol10G0076700</name>
</gene>
<sequence length="85" mass="9927">MKELGLPVSTRLWKQLLVRWSMAEFWALRDGLNLAMEENITKLDVEVDALVLIQLFAQNNLDCHPLSNTIYDCRLLMEKFQTHPP</sequence>
<proteinExistence type="predicted"/>
<protein>
    <submittedName>
        <fullName evidence="1">Uncharacterized protein</fullName>
    </submittedName>
</protein>
<organism evidence="1 2">
    <name type="scientific">Rhododendron molle</name>
    <name type="common">Chinese azalea</name>
    <name type="synonym">Azalea mollis</name>
    <dbReference type="NCBI Taxonomy" id="49168"/>
    <lineage>
        <taxon>Eukaryota</taxon>
        <taxon>Viridiplantae</taxon>
        <taxon>Streptophyta</taxon>
        <taxon>Embryophyta</taxon>
        <taxon>Tracheophyta</taxon>
        <taxon>Spermatophyta</taxon>
        <taxon>Magnoliopsida</taxon>
        <taxon>eudicotyledons</taxon>
        <taxon>Gunneridae</taxon>
        <taxon>Pentapetalae</taxon>
        <taxon>asterids</taxon>
        <taxon>Ericales</taxon>
        <taxon>Ericaceae</taxon>
        <taxon>Ericoideae</taxon>
        <taxon>Rhodoreae</taxon>
        <taxon>Rhododendron</taxon>
    </lineage>
</organism>
<comment type="caution">
    <text evidence="1">The sequence shown here is derived from an EMBL/GenBank/DDBJ whole genome shotgun (WGS) entry which is preliminary data.</text>
</comment>
<reference evidence="1" key="1">
    <citation type="submission" date="2022-02" db="EMBL/GenBank/DDBJ databases">
        <title>Plant Genome Project.</title>
        <authorList>
            <person name="Zhang R.-G."/>
        </authorList>
    </citation>
    <scope>NUCLEOTIDE SEQUENCE</scope>
    <source>
        <strain evidence="1">AT1</strain>
    </source>
</reference>
<dbReference type="Proteomes" id="UP001062846">
    <property type="component" value="Chromosome 10"/>
</dbReference>